<evidence type="ECO:0000256" key="1">
    <source>
        <dbReference type="SAM" id="MobiDB-lite"/>
    </source>
</evidence>
<dbReference type="Pfam" id="PF00498">
    <property type="entry name" value="FHA"/>
    <property type="match status" value="1"/>
</dbReference>
<feature type="domain" description="FHA" evidence="2">
    <location>
        <begin position="46"/>
        <end position="103"/>
    </location>
</feature>
<dbReference type="InterPro" id="IPR008984">
    <property type="entry name" value="SMAD_FHA_dom_sf"/>
</dbReference>
<evidence type="ECO:0000313" key="3">
    <source>
        <dbReference type="EMBL" id="KAH6834562.1"/>
    </source>
</evidence>
<protein>
    <recommendedName>
        <fullName evidence="2">FHA domain-containing protein</fullName>
    </recommendedName>
</protein>
<dbReference type="Proteomes" id="UP001190926">
    <property type="component" value="Unassembled WGS sequence"/>
</dbReference>
<proteinExistence type="predicted"/>
<feature type="compositionally biased region" description="Basic and acidic residues" evidence="1">
    <location>
        <begin position="195"/>
        <end position="205"/>
    </location>
</feature>
<evidence type="ECO:0000313" key="4">
    <source>
        <dbReference type="Proteomes" id="UP001190926"/>
    </source>
</evidence>
<dbReference type="PROSITE" id="PS50006">
    <property type="entry name" value="FHA_DOMAIN"/>
    <property type="match status" value="1"/>
</dbReference>
<accession>A0AAD4JIT1</accession>
<dbReference type="InterPro" id="IPR000253">
    <property type="entry name" value="FHA_dom"/>
</dbReference>
<dbReference type="AlphaFoldDB" id="A0AAD4JIT1"/>
<gene>
    <name evidence="3" type="ORF">C2S53_002521</name>
</gene>
<dbReference type="EMBL" id="SDAM02000045">
    <property type="protein sequence ID" value="KAH6834562.1"/>
    <property type="molecule type" value="Genomic_DNA"/>
</dbReference>
<reference evidence="3 4" key="1">
    <citation type="journal article" date="2021" name="Nat. Commun.">
        <title>Incipient diploidization of the medicinal plant Perilla within 10,000 years.</title>
        <authorList>
            <person name="Zhang Y."/>
            <person name="Shen Q."/>
            <person name="Leng L."/>
            <person name="Zhang D."/>
            <person name="Chen S."/>
            <person name="Shi Y."/>
            <person name="Ning Z."/>
            <person name="Chen S."/>
        </authorList>
    </citation>
    <scope>NUCLEOTIDE SEQUENCE [LARGE SCALE GENOMIC DNA]</scope>
    <source>
        <strain evidence="4">cv. PC099</strain>
    </source>
</reference>
<dbReference type="SMART" id="SM00240">
    <property type="entry name" value="FHA"/>
    <property type="match status" value="1"/>
</dbReference>
<dbReference type="Gene3D" id="2.60.200.20">
    <property type="match status" value="1"/>
</dbReference>
<feature type="region of interest" description="Disordered" evidence="1">
    <location>
        <begin position="184"/>
        <end position="226"/>
    </location>
</feature>
<name>A0AAD4JIT1_PERFH</name>
<keyword evidence="4" id="KW-1185">Reference proteome</keyword>
<sequence length="372" mass="40977">MPPRKSAAVAAAATAGEEDKGPTLKLVVEKGPSSGQTHDFRPLSLVKIGRLVRGNTIAIKDSGISSKHLLIQADAATEPERRGRWTITDLDSSNGTFLNAAQLHPYEPSALSDGDIIKIGEETAIRVKFEVGGAENEAASANVRRNARRRVRAKGADLVVIAEDAELGLQNNEGEPEIEAKQGRNIGTRRTRNSAKKENLGKDLEPGAIEGSVGVSTRKTRNSTKEENVDEIAVDLSVIEGKRTRGGGRGRKKQPVETICAEIVKEEPNPEHETREEEEERSEVGVDELGIEVKKNSGTEGIAGVKECNVEAGNKGKMVLDLEKMTLGEWFEYMEVYEPQYIIEESEKMLAEMRRKAERCHEYMLQQKRLQR</sequence>
<evidence type="ECO:0000259" key="2">
    <source>
        <dbReference type="PROSITE" id="PS50006"/>
    </source>
</evidence>
<dbReference type="InterPro" id="IPR050923">
    <property type="entry name" value="Cell_Proc_Reg/RNA_Proc"/>
</dbReference>
<comment type="caution">
    <text evidence="3">The sequence shown here is derived from an EMBL/GenBank/DDBJ whole genome shotgun (WGS) entry which is preliminary data.</text>
</comment>
<organism evidence="3 4">
    <name type="scientific">Perilla frutescens var. hirtella</name>
    <name type="common">Perilla citriodora</name>
    <name type="synonym">Perilla setoyensis</name>
    <dbReference type="NCBI Taxonomy" id="608512"/>
    <lineage>
        <taxon>Eukaryota</taxon>
        <taxon>Viridiplantae</taxon>
        <taxon>Streptophyta</taxon>
        <taxon>Embryophyta</taxon>
        <taxon>Tracheophyta</taxon>
        <taxon>Spermatophyta</taxon>
        <taxon>Magnoliopsida</taxon>
        <taxon>eudicotyledons</taxon>
        <taxon>Gunneridae</taxon>
        <taxon>Pentapetalae</taxon>
        <taxon>asterids</taxon>
        <taxon>lamiids</taxon>
        <taxon>Lamiales</taxon>
        <taxon>Lamiaceae</taxon>
        <taxon>Nepetoideae</taxon>
        <taxon>Elsholtzieae</taxon>
        <taxon>Perilla</taxon>
    </lineage>
</organism>
<dbReference type="PANTHER" id="PTHR23308">
    <property type="entry name" value="NUCLEAR INHIBITOR OF PROTEIN PHOSPHATASE-1"/>
    <property type="match status" value="1"/>
</dbReference>
<dbReference type="SUPFAM" id="SSF49879">
    <property type="entry name" value="SMAD/FHA domain"/>
    <property type="match status" value="1"/>
</dbReference>